<proteinExistence type="predicted"/>
<keyword evidence="1" id="KW-0812">Transmembrane</keyword>
<keyword evidence="1" id="KW-1133">Transmembrane helix</keyword>
<keyword evidence="1" id="KW-0472">Membrane</keyword>
<evidence type="ECO:0000313" key="3">
    <source>
        <dbReference type="Proteomes" id="UP000010296"/>
    </source>
</evidence>
<comment type="caution">
    <text evidence="2">The sequence shown here is derived from an EMBL/GenBank/DDBJ whole genome shotgun (WGS) entry which is preliminary data.</text>
</comment>
<organism evidence="2 3">
    <name type="scientific">Enterococcus italicus (strain DSM 15952 / CCUG 50447 / LMG 22039 / TP 1.5)</name>
    <dbReference type="NCBI Taxonomy" id="888064"/>
    <lineage>
        <taxon>Bacteria</taxon>
        <taxon>Bacillati</taxon>
        <taxon>Bacillota</taxon>
        <taxon>Bacilli</taxon>
        <taxon>Lactobacillales</taxon>
        <taxon>Enterococcaceae</taxon>
        <taxon>Enterococcus</taxon>
    </lineage>
</organism>
<evidence type="ECO:0000256" key="1">
    <source>
        <dbReference type="SAM" id="Phobius"/>
    </source>
</evidence>
<protein>
    <submittedName>
        <fullName evidence="2">Uncharacterized protein</fullName>
    </submittedName>
</protein>
<gene>
    <name evidence="2" type="ORF">HMPREF9088_1238</name>
</gene>
<dbReference type="HOGENOM" id="CLU_2493071_0_0_9"/>
<dbReference type="EMBL" id="AEPV01000043">
    <property type="protein sequence ID" value="EFU73921.1"/>
    <property type="molecule type" value="Genomic_DNA"/>
</dbReference>
<sequence length="86" mass="9172">MQKSAMIILDSVFIIAGFGGILMKLVFASLAALVVFMCLMFAVVSVVSRENIGEGVLVGGVGIGILLVHLYSIDTPKLLWEDEEDG</sequence>
<feature type="transmembrane region" description="Helical" evidence="1">
    <location>
        <begin position="55"/>
        <end position="73"/>
    </location>
</feature>
<reference evidence="2 3" key="1">
    <citation type="submission" date="2010-12" db="EMBL/GenBank/DDBJ databases">
        <authorList>
            <person name="Muzny D."/>
            <person name="Qin X."/>
            <person name="Deng J."/>
            <person name="Jiang H."/>
            <person name="Liu Y."/>
            <person name="Qu J."/>
            <person name="Song X.-Z."/>
            <person name="Zhang L."/>
            <person name="Thornton R."/>
            <person name="Coyle M."/>
            <person name="Francisco L."/>
            <person name="Jackson L."/>
            <person name="Javaid M."/>
            <person name="Korchina V."/>
            <person name="Kovar C."/>
            <person name="Mata R."/>
            <person name="Mathew T."/>
            <person name="Ngo R."/>
            <person name="Nguyen L."/>
            <person name="Nguyen N."/>
            <person name="Okwuonu G."/>
            <person name="Ongeri F."/>
            <person name="Pham C."/>
            <person name="Simmons D."/>
            <person name="Wilczek-Boney K."/>
            <person name="Hale W."/>
            <person name="Jakkamsetti A."/>
            <person name="Pham P."/>
            <person name="Ruth R."/>
            <person name="San Lucas F."/>
            <person name="Warren J."/>
            <person name="Zhang J."/>
            <person name="Zhao Z."/>
            <person name="Zhou C."/>
            <person name="Zhu D."/>
            <person name="Lee S."/>
            <person name="Bess C."/>
            <person name="Blankenburg K."/>
            <person name="Forbes L."/>
            <person name="Fu Q."/>
            <person name="Gubbala S."/>
            <person name="Hirani K."/>
            <person name="Jayaseelan J.C."/>
            <person name="Lara F."/>
            <person name="Munidasa M."/>
            <person name="Palculict T."/>
            <person name="Patil S."/>
            <person name="Pu L.-L."/>
            <person name="Saada N."/>
            <person name="Tang L."/>
            <person name="Weissenberger G."/>
            <person name="Zhu Y."/>
            <person name="Hemphill L."/>
            <person name="Shang Y."/>
            <person name="Youmans B."/>
            <person name="Ayvaz T."/>
            <person name="Ross M."/>
            <person name="Santibanez J."/>
            <person name="Aqrawi P."/>
            <person name="Gross S."/>
            <person name="Joshi V."/>
            <person name="Fowler G."/>
            <person name="Nazareth L."/>
            <person name="Reid J."/>
            <person name="Worley K."/>
            <person name="Petrosino J."/>
            <person name="Highlander S."/>
            <person name="Gibbs R."/>
        </authorList>
    </citation>
    <scope>NUCLEOTIDE SEQUENCE [LARGE SCALE GENOMIC DNA]</scope>
    <source>
        <strain evidence="3">DSM 15952 / CCUG 50447 / LMG 22039 / TP 1.5</strain>
    </source>
</reference>
<feature type="transmembrane region" description="Helical" evidence="1">
    <location>
        <begin position="29"/>
        <end position="48"/>
    </location>
</feature>
<name>E6LFU8_ENTI1</name>
<keyword evidence="3" id="KW-1185">Reference proteome</keyword>
<dbReference type="STRING" id="888064.HMPREF9088_1238"/>
<evidence type="ECO:0000313" key="2">
    <source>
        <dbReference type="EMBL" id="EFU73921.1"/>
    </source>
</evidence>
<feature type="transmembrane region" description="Helical" evidence="1">
    <location>
        <begin position="7"/>
        <end position="23"/>
    </location>
</feature>
<dbReference type="AlphaFoldDB" id="E6LFU8"/>
<accession>E6LFU8</accession>
<dbReference type="Proteomes" id="UP000010296">
    <property type="component" value="Unassembled WGS sequence"/>
</dbReference>